<dbReference type="InterPro" id="IPR040980">
    <property type="entry name" value="SWI2_SNF2"/>
</dbReference>
<keyword evidence="9 10" id="KW-0238">DNA-binding</keyword>
<evidence type="ECO:0000313" key="12">
    <source>
        <dbReference type="EMBL" id="HEC68459.1"/>
    </source>
</evidence>
<dbReference type="GO" id="GO:0009307">
    <property type="term" value="P:DNA restriction-modification system"/>
    <property type="evidence" value="ECO:0007669"/>
    <property type="project" value="UniProtKB-KW"/>
</dbReference>
<dbReference type="InterPro" id="IPR004473">
    <property type="entry name" value="Restrct_endonuc_typeI_HsdR"/>
</dbReference>
<evidence type="ECO:0000256" key="5">
    <source>
        <dbReference type="ARBA" id="ARBA00022747"/>
    </source>
</evidence>
<evidence type="ECO:0000256" key="1">
    <source>
        <dbReference type="ARBA" id="ARBA00000851"/>
    </source>
</evidence>
<dbReference type="Pfam" id="PF04313">
    <property type="entry name" value="HSDR_N"/>
    <property type="match status" value="1"/>
</dbReference>
<dbReference type="InterPro" id="IPR014001">
    <property type="entry name" value="Helicase_ATP-bd"/>
</dbReference>
<keyword evidence="7 10" id="KW-0378">Hydrolase</keyword>
<dbReference type="GO" id="GO:0005524">
    <property type="term" value="F:ATP binding"/>
    <property type="evidence" value="ECO:0007669"/>
    <property type="project" value="UniProtKB-KW"/>
</dbReference>
<protein>
    <recommendedName>
        <fullName evidence="10">Type I restriction enzyme endonuclease subunit</fullName>
        <shortName evidence="10">R protein</shortName>
        <ecNumber evidence="10">3.1.21.3</ecNumber>
    </recommendedName>
</protein>
<sequence>MSNFTEKSIVEDYIVQKLQEKGWRFVPANALERDSYEEPLLIPNLRRALERINKESGIGDEEINKALNELKLTGTGIEGAKRILNFYRSGILVKSEKDRELKRLWLFDFQDIENNEFIVSRQVYYYGKETTCLSAGRRQVRTDIILYVNGIPLVNIECKNPTSLTESWYTAYRQIKDYERLVLELYKYVQIGVGAESIARYFPIVPWQDEPMTHEWHEEEKDSIDSIVEMLSRDVLLDIVKNYLFYREERGEATKVITRYMQYRAANKIVNRVVKNLRGEEVKNKGLIWHWQGSGKTLTMIFAANKLYYIEELENPTIFFIVDRIELEEQLYKEFYSLDIVKPEIIGSVDELKKILQFDDYRGKRGVFITLIHKFRPEELKELYKELEKVSRIKETIMNRKNVIAFIDEGHRTQYGLLAAQMKSILKNAFFFALTGTPISKKGRDTYLEFSYPPDEVYLDRYFITDSIRDGFTVKIAYQPRLEEKVRLKKDLLETFLETEFEELPEDVREEIEDKVKRRLNAIKVVLENPERIKVIAKDIAKHFKENVDRKFKAMVVAGSRKACHIYKQELDRHLPPEYSEIVMTYRRDDEQPLLYRVAETRVRYGYRDIADIRKDIVEKFKEETFPKILIVTDMLLTGFDAPILQVMYLDKPLKEHRLLQAVARTNRPYKDLKEAGLIIDYVGILKEFKKALEMYNEEDIKLALTSFNGLKEEFVILVKEILEILKPVCVRTRTGREVPRNYERETLLKAVEVLTTEEGKEKEFIEKYKNLRKLFELLGPDDIKLEYFEDYKWVSAIYTYYMKIVIQKPPVEGDVERYYGKTVRFIHKATEIEKLETDLPQVTFDEGYLKALEERVKSRKEKAANILFTLNRLVLVERHRNPIYESLVEKVERLLELWKEKTKDYERIYEEGVIAINEIRSLSKRQKSLGFSALEYSLLLALEEKFGKPACADRDEKLLNEVRNISEGLKNYMFPGWFNQPTVQKNIEREVRRFVRGLKGRYSITLEEMDELYKKLIERVKNYGTS</sequence>
<dbReference type="GO" id="GO:0009035">
    <property type="term" value="F:type I site-specific deoxyribonuclease activity"/>
    <property type="evidence" value="ECO:0007669"/>
    <property type="project" value="UniProtKB-EC"/>
</dbReference>
<dbReference type="Proteomes" id="UP000885738">
    <property type="component" value="Unassembled WGS sequence"/>
</dbReference>
<accession>A0A7C1VY77</accession>
<comment type="subunit">
    <text evidence="10">The type I restriction/modification system is composed of three polypeptides R, M and S.</text>
</comment>
<gene>
    <name evidence="12" type="ORF">ENI35_06605</name>
</gene>
<dbReference type="InterPro" id="IPR027417">
    <property type="entry name" value="P-loop_NTPase"/>
</dbReference>
<comment type="catalytic activity">
    <reaction evidence="1 10">
        <text>Endonucleolytic cleavage of DNA to give random double-stranded fragments with terminal 5'-phosphates, ATP is simultaneously hydrolyzed.</text>
        <dbReference type="EC" id="3.1.21.3"/>
    </reaction>
</comment>
<dbReference type="InterPro" id="IPR055180">
    <property type="entry name" value="HsdR_RecA-like_helicase_dom_2"/>
</dbReference>
<keyword evidence="5 10" id="KW-0680">Restriction system</keyword>
<keyword evidence="3" id="KW-0540">Nuclease</keyword>
<evidence type="ECO:0000256" key="6">
    <source>
        <dbReference type="ARBA" id="ARBA00022759"/>
    </source>
</evidence>
<dbReference type="SUPFAM" id="SSF52540">
    <property type="entry name" value="P-loop containing nucleoside triphosphate hydrolases"/>
    <property type="match status" value="2"/>
</dbReference>
<evidence type="ECO:0000256" key="9">
    <source>
        <dbReference type="ARBA" id="ARBA00023125"/>
    </source>
</evidence>
<keyword evidence="8 10" id="KW-0067">ATP-binding</keyword>
<comment type="similarity">
    <text evidence="2 10">Belongs to the HsdR family.</text>
</comment>
<dbReference type="NCBIfam" id="TIGR00348">
    <property type="entry name" value="hsdR"/>
    <property type="match status" value="1"/>
</dbReference>
<dbReference type="Pfam" id="PF11867">
    <property type="entry name" value="T1RH-like_C"/>
    <property type="match status" value="1"/>
</dbReference>
<name>A0A7C1VY77_DESA2</name>
<comment type="caution">
    <text evidence="12">The sequence shown here is derived from an EMBL/GenBank/DDBJ whole genome shotgun (WGS) entry which is preliminary data.</text>
</comment>
<evidence type="ECO:0000256" key="2">
    <source>
        <dbReference type="ARBA" id="ARBA00008598"/>
    </source>
</evidence>
<dbReference type="SMART" id="SM00487">
    <property type="entry name" value="DEXDc"/>
    <property type="match status" value="1"/>
</dbReference>
<dbReference type="InterPro" id="IPR007409">
    <property type="entry name" value="Restrct_endonuc_type1_HsdR_N"/>
</dbReference>
<comment type="function">
    <text evidence="10">Subunit R is required for both nuclease and ATPase activities, but not for modification.</text>
</comment>
<dbReference type="AlphaFoldDB" id="A0A7C1VY77"/>
<evidence type="ECO:0000256" key="8">
    <source>
        <dbReference type="ARBA" id="ARBA00022840"/>
    </source>
</evidence>
<keyword evidence="4 10" id="KW-0547">Nucleotide-binding</keyword>
<dbReference type="CDD" id="cd22332">
    <property type="entry name" value="HsdR_N"/>
    <property type="match status" value="1"/>
</dbReference>
<dbReference type="PROSITE" id="PS51192">
    <property type="entry name" value="HELICASE_ATP_BIND_1"/>
    <property type="match status" value="1"/>
</dbReference>
<dbReference type="Gene3D" id="3.40.50.300">
    <property type="entry name" value="P-loop containing nucleotide triphosphate hydrolases"/>
    <property type="match status" value="2"/>
</dbReference>
<evidence type="ECO:0000256" key="7">
    <source>
        <dbReference type="ARBA" id="ARBA00022801"/>
    </source>
</evidence>
<organism evidence="12">
    <name type="scientific">Desulfofervidus auxilii</name>
    <dbReference type="NCBI Taxonomy" id="1621989"/>
    <lineage>
        <taxon>Bacteria</taxon>
        <taxon>Pseudomonadati</taxon>
        <taxon>Thermodesulfobacteriota</taxon>
        <taxon>Candidatus Desulfofervidia</taxon>
        <taxon>Candidatus Desulfofervidales</taxon>
        <taxon>Candidatus Desulfofervidaceae</taxon>
        <taxon>Candidatus Desulfofervidus</taxon>
    </lineage>
</organism>
<evidence type="ECO:0000259" key="11">
    <source>
        <dbReference type="PROSITE" id="PS51192"/>
    </source>
</evidence>
<dbReference type="PANTHER" id="PTHR30195">
    <property type="entry name" value="TYPE I SITE-SPECIFIC DEOXYRIBONUCLEASE PROTEIN SUBUNIT M AND R"/>
    <property type="match status" value="1"/>
</dbReference>
<dbReference type="EC" id="3.1.21.3" evidence="10"/>
<dbReference type="GO" id="GO:0003677">
    <property type="term" value="F:DNA binding"/>
    <property type="evidence" value="ECO:0007669"/>
    <property type="project" value="UniProtKB-KW"/>
</dbReference>
<dbReference type="Pfam" id="PF18766">
    <property type="entry name" value="SWI2_SNF2"/>
    <property type="match status" value="1"/>
</dbReference>
<evidence type="ECO:0000256" key="10">
    <source>
        <dbReference type="RuleBase" id="RU364115"/>
    </source>
</evidence>
<evidence type="ECO:0000256" key="3">
    <source>
        <dbReference type="ARBA" id="ARBA00022722"/>
    </source>
</evidence>
<dbReference type="InterPro" id="IPR051268">
    <property type="entry name" value="Type-I_R_enzyme_R_subunit"/>
</dbReference>
<evidence type="ECO:0000256" key="4">
    <source>
        <dbReference type="ARBA" id="ARBA00022741"/>
    </source>
</evidence>
<keyword evidence="6" id="KW-0255">Endonuclease</keyword>
<dbReference type="Pfam" id="PF22679">
    <property type="entry name" value="T1R_D3-like"/>
    <property type="match status" value="1"/>
</dbReference>
<dbReference type="InterPro" id="IPR021810">
    <property type="entry name" value="T1RH-like_C"/>
</dbReference>
<dbReference type="PANTHER" id="PTHR30195:SF15">
    <property type="entry name" value="TYPE I RESTRICTION ENZYME HINDI ENDONUCLEASE SUBUNIT"/>
    <property type="match status" value="1"/>
</dbReference>
<dbReference type="EMBL" id="DRIH01000235">
    <property type="protein sequence ID" value="HEC68459.1"/>
    <property type="molecule type" value="Genomic_DNA"/>
</dbReference>
<dbReference type="Gene3D" id="3.90.1570.50">
    <property type="match status" value="1"/>
</dbReference>
<proteinExistence type="inferred from homology"/>
<reference evidence="12" key="1">
    <citation type="journal article" date="2020" name="mSystems">
        <title>Genome- and Community-Level Interaction Insights into Carbon Utilization and Element Cycling Functions of Hydrothermarchaeota in Hydrothermal Sediment.</title>
        <authorList>
            <person name="Zhou Z."/>
            <person name="Liu Y."/>
            <person name="Xu W."/>
            <person name="Pan J."/>
            <person name="Luo Z.H."/>
            <person name="Li M."/>
        </authorList>
    </citation>
    <scope>NUCLEOTIDE SEQUENCE [LARGE SCALE GENOMIC DNA]</scope>
    <source>
        <strain evidence="12">HyVt-389</strain>
    </source>
</reference>
<feature type="domain" description="Helicase ATP-binding" evidence="11">
    <location>
        <begin position="277"/>
        <end position="456"/>
    </location>
</feature>
<dbReference type="CDD" id="cd18800">
    <property type="entry name" value="SF2_C_EcoR124I-like"/>
    <property type="match status" value="1"/>
</dbReference>